<dbReference type="EMBL" id="JABEQM010000017">
    <property type="protein sequence ID" value="MBB2203029.1"/>
    <property type="molecule type" value="Genomic_DNA"/>
</dbReference>
<dbReference type="NCBIfam" id="TIGR00792">
    <property type="entry name" value="gph"/>
    <property type="match status" value="1"/>
</dbReference>
<dbReference type="Pfam" id="PF13347">
    <property type="entry name" value="MFS_2"/>
    <property type="match status" value="1"/>
</dbReference>
<keyword evidence="4" id="KW-1185">Reference proteome</keyword>
<dbReference type="Proteomes" id="UP000578030">
    <property type="component" value="Unassembled WGS sequence"/>
</dbReference>
<feature type="transmembrane region" description="Helical" evidence="2">
    <location>
        <begin position="50"/>
        <end position="71"/>
    </location>
</feature>
<dbReference type="PANTHER" id="PTHR11328">
    <property type="entry name" value="MAJOR FACILITATOR SUPERFAMILY DOMAIN-CONTAINING PROTEIN"/>
    <property type="match status" value="1"/>
</dbReference>
<dbReference type="GO" id="GO:0015293">
    <property type="term" value="F:symporter activity"/>
    <property type="evidence" value="ECO:0007669"/>
    <property type="project" value="InterPro"/>
</dbReference>
<dbReference type="SUPFAM" id="SSF103473">
    <property type="entry name" value="MFS general substrate transporter"/>
    <property type="match status" value="1"/>
</dbReference>
<sequence length="456" mass="49142">MTIDAPARLEAKGARPRLAERMSFAFGDIVGNGLFGLSGSYLLYFYTNVYGLTAASVAMLMLLVRVVDSVSDPLIGYMIDRRILFGGRVRPYLKWFPLLFGLATFCCFLPLPLGPHGKLAWAYVGNLALGITFSLVIVPYGLLPNVMTRNGQDRLSLAMFRMCGATLGTFIVGACTLPAVQMFGQGNERLGYPITMAVAGLVGGLVAMIPYFTCRERYTLDADQAPLPILLGSLLRNRAWIAVTIVLSLFYINMTAFYGLSIYYAAEVLGRPKMFGGLLISLMGIGKVFGTMASPFLVRRLGPRGTVIAPYVLSMACLALFYISPNRAEPLAALFTLTCFFEGMTLPVFYAMLADSIDFGARITGVRAAGMAYSINSFFGKVAWAMGGALSAALLGWGGYVPQAATQTPTARAFITFGFIGVPMCVACVSILLICLYPSERHLAAVSAPNPLKTDP</sequence>
<comment type="similarity">
    <text evidence="1">Belongs to the sodium:galactoside symporter (TC 2.A.2) family.</text>
</comment>
<keyword evidence="2" id="KW-1133">Transmembrane helix</keyword>
<evidence type="ECO:0008006" key="5">
    <source>
        <dbReference type="Google" id="ProtNLM"/>
    </source>
</evidence>
<evidence type="ECO:0000313" key="4">
    <source>
        <dbReference type="Proteomes" id="UP000578030"/>
    </source>
</evidence>
<name>A0A7W4K9V9_9PROT</name>
<feature type="transmembrane region" description="Helical" evidence="2">
    <location>
        <begin position="331"/>
        <end position="353"/>
    </location>
</feature>
<proteinExistence type="inferred from homology"/>
<reference evidence="3 4" key="1">
    <citation type="submission" date="2020-04" db="EMBL/GenBank/DDBJ databases">
        <title>Description of novel Gluconacetobacter.</title>
        <authorList>
            <person name="Sombolestani A."/>
        </authorList>
    </citation>
    <scope>NUCLEOTIDE SEQUENCE [LARGE SCALE GENOMIC DNA]</scope>
    <source>
        <strain evidence="3 4">LMG 27802</strain>
    </source>
</reference>
<dbReference type="InterPro" id="IPR036259">
    <property type="entry name" value="MFS_trans_sf"/>
</dbReference>
<organism evidence="3 4">
    <name type="scientific">Gluconacetobacter tumulisoli</name>
    <dbReference type="NCBI Taxonomy" id="1286189"/>
    <lineage>
        <taxon>Bacteria</taxon>
        <taxon>Pseudomonadati</taxon>
        <taxon>Pseudomonadota</taxon>
        <taxon>Alphaproteobacteria</taxon>
        <taxon>Acetobacterales</taxon>
        <taxon>Acetobacteraceae</taxon>
        <taxon>Gluconacetobacter</taxon>
    </lineage>
</organism>
<dbReference type="GO" id="GO:0005886">
    <property type="term" value="C:plasma membrane"/>
    <property type="evidence" value="ECO:0007669"/>
    <property type="project" value="TreeGrafter"/>
</dbReference>
<feature type="transmembrane region" description="Helical" evidence="2">
    <location>
        <begin position="413"/>
        <end position="437"/>
    </location>
</feature>
<evidence type="ECO:0000256" key="2">
    <source>
        <dbReference type="SAM" id="Phobius"/>
    </source>
</evidence>
<dbReference type="GO" id="GO:0006814">
    <property type="term" value="P:sodium ion transport"/>
    <property type="evidence" value="ECO:0007669"/>
    <property type="project" value="InterPro"/>
</dbReference>
<dbReference type="RefSeq" id="WP_182960970.1">
    <property type="nucleotide sequence ID" value="NZ_JABEQM010000017.1"/>
</dbReference>
<feature type="transmembrane region" description="Helical" evidence="2">
    <location>
        <begin position="239"/>
        <end position="266"/>
    </location>
</feature>
<feature type="transmembrane region" description="Helical" evidence="2">
    <location>
        <begin position="92"/>
        <end position="113"/>
    </location>
</feature>
<feature type="transmembrane region" description="Helical" evidence="2">
    <location>
        <begin position="278"/>
        <end position="298"/>
    </location>
</feature>
<dbReference type="Gene3D" id="1.20.1250.20">
    <property type="entry name" value="MFS general substrate transporter like domains"/>
    <property type="match status" value="2"/>
</dbReference>
<feature type="transmembrane region" description="Helical" evidence="2">
    <location>
        <begin position="305"/>
        <end position="325"/>
    </location>
</feature>
<dbReference type="InterPro" id="IPR039672">
    <property type="entry name" value="MFS_2"/>
</dbReference>
<feature type="transmembrane region" description="Helical" evidence="2">
    <location>
        <begin position="382"/>
        <end position="401"/>
    </location>
</feature>
<evidence type="ECO:0000256" key="1">
    <source>
        <dbReference type="ARBA" id="ARBA00009617"/>
    </source>
</evidence>
<dbReference type="AlphaFoldDB" id="A0A7W4K9V9"/>
<feature type="transmembrane region" description="Helical" evidence="2">
    <location>
        <begin position="119"/>
        <end position="143"/>
    </location>
</feature>
<dbReference type="PANTHER" id="PTHR11328:SF24">
    <property type="entry name" value="MAJOR FACILITATOR SUPERFAMILY (MFS) PROFILE DOMAIN-CONTAINING PROTEIN"/>
    <property type="match status" value="1"/>
</dbReference>
<feature type="transmembrane region" description="Helical" evidence="2">
    <location>
        <begin position="192"/>
        <end position="212"/>
    </location>
</feature>
<evidence type="ECO:0000313" key="3">
    <source>
        <dbReference type="EMBL" id="MBB2203029.1"/>
    </source>
</evidence>
<gene>
    <name evidence="3" type="ORF">HLH28_15870</name>
</gene>
<keyword evidence="2" id="KW-0472">Membrane</keyword>
<dbReference type="GO" id="GO:0008643">
    <property type="term" value="P:carbohydrate transport"/>
    <property type="evidence" value="ECO:0007669"/>
    <property type="project" value="InterPro"/>
</dbReference>
<accession>A0A7W4K9V9</accession>
<protein>
    <recommendedName>
        <fullName evidence="5">MFS transporter</fullName>
    </recommendedName>
</protein>
<keyword evidence="2" id="KW-0812">Transmembrane</keyword>
<dbReference type="CDD" id="cd17332">
    <property type="entry name" value="MFS_MelB_like"/>
    <property type="match status" value="1"/>
</dbReference>
<feature type="transmembrane region" description="Helical" evidence="2">
    <location>
        <begin position="155"/>
        <end position="180"/>
    </location>
</feature>
<dbReference type="InterPro" id="IPR001927">
    <property type="entry name" value="Na/Gal_symport"/>
</dbReference>
<comment type="caution">
    <text evidence="3">The sequence shown here is derived from an EMBL/GenBank/DDBJ whole genome shotgun (WGS) entry which is preliminary data.</text>
</comment>